<sequence length="142" mass="15893">MLRCLRRPMSQETIISPAQRAFLEGRHYAVIATLNGDGSIQQTVVWYLLEGDEIRFGIGAGSVKAANLRRNPTISVTIEDSTRYLTLSGQATVEPVDPELRSRLAQRYLGPERAADWLTKRPDAPRASVRVRVLRTYGQGVR</sequence>
<dbReference type="EMBL" id="NQWI01000172">
    <property type="protein sequence ID" value="PDW00662.1"/>
    <property type="molecule type" value="Genomic_DNA"/>
</dbReference>
<keyword evidence="1" id="KW-0560">Oxidoreductase</keyword>
<dbReference type="InterPro" id="IPR011576">
    <property type="entry name" value="Pyridox_Oxase_N"/>
</dbReference>
<dbReference type="Gene3D" id="2.30.110.10">
    <property type="entry name" value="Electron Transport, Fmn-binding Protein, Chain A"/>
    <property type="match status" value="1"/>
</dbReference>
<dbReference type="PANTHER" id="PTHR35176:SF6">
    <property type="entry name" value="HEME OXYGENASE HI_0854-RELATED"/>
    <property type="match status" value="1"/>
</dbReference>
<keyword evidence="4" id="KW-1185">Reference proteome</keyword>
<dbReference type="InterPro" id="IPR052019">
    <property type="entry name" value="F420H2_bilvrd_red/Heme_oxyg"/>
</dbReference>
<dbReference type="GO" id="GO:0005829">
    <property type="term" value="C:cytosol"/>
    <property type="evidence" value="ECO:0007669"/>
    <property type="project" value="TreeGrafter"/>
</dbReference>
<gene>
    <name evidence="3" type="ORF">CJ255_20370</name>
</gene>
<dbReference type="PANTHER" id="PTHR35176">
    <property type="entry name" value="HEME OXYGENASE HI_0854-RELATED"/>
    <property type="match status" value="1"/>
</dbReference>
<dbReference type="AlphaFoldDB" id="A0A2A6REA8"/>
<evidence type="ECO:0000313" key="3">
    <source>
        <dbReference type="EMBL" id="PDW00662.1"/>
    </source>
</evidence>
<dbReference type="GO" id="GO:0070967">
    <property type="term" value="F:coenzyme F420 binding"/>
    <property type="evidence" value="ECO:0007669"/>
    <property type="project" value="TreeGrafter"/>
</dbReference>
<reference evidence="4" key="1">
    <citation type="submission" date="2017-08" db="EMBL/GenBank/DDBJ databases">
        <authorList>
            <person name="Grouzdev D.S."/>
            <person name="Gaisin V.A."/>
            <person name="Rysina M.S."/>
            <person name="Gorlenko V.M."/>
        </authorList>
    </citation>
    <scope>NUCLEOTIDE SEQUENCE [LARGE SCALE GENOMIC DNA]</scope>
    <source>
        <strain evidence="4">Kir15-3F</strain>
    </source>
</reference>
<organism evidence="3 4">
    <name type="scientific">Candidatus Viridilinea mediisalina</name>
    <dbReference type="NCBI Taxonomy" id="2024553"/>
    <lineage>
        <taxon>Bacteria</taxon>
        <taxon>Bacillati</taxon>
        <taxon>Chloroflexota</taxon>
        <taxon>Chloroflexia</taxon>
        <taxon>Chloroflexales</taxon>
        <taxon>Chloroflexineae</taxon>
        <taxon>Oscillochloridaceae</taxon>
        <taxon>Candidatus Viridilinea</taxon>
    </lineage>
</organism>
<dbReference type="InterPro" id="IPR019920">
    <property type="entry name" value="F420-binding_dom_put"/>
</dbReference>
<feature type="domain" description="Pyridoxamine 5'-phosphate oxidase N-terminal" evidence="2">
    <location>
        <begin position="16"/>
        <end position="137"/>
    </location>
</feature>
<name>A0A2A6REA8_9CHLR</name>
<evidence type="ECO:0000256" key="1">
    <source>
        <dbReference type="ARBA" id="ARBA00023002"/>
    </source>
</evidence>
<dbReference type="SUPFAM" id="SSF50475">
    <property type="entry name" value="FMN-binding split barrel"/>
    <property type="match status" value="1"/>
</dbReference>
<dbReference type="NCBIfam" id="TIGR03618">
    <property type="entry name" value="Rv1155_F420"/>
    <property type="match status" value="1"/>
</dbReference>
<dbReference type="GO" id="GO:0016627">
    <property type="term" value="F:oxidoreductase activity, acting on the CH-CH group of donors"/>
    <property type="evidence" value="ECO:0007669"/>
    <property type="project" value="TreeGrafter"/>
</dbReference>
<accession>A0A2A6REA8</accession>
<dbReference type="InterPro" id="IPR012349">
    <property type="entry name" value="Split_barrel_FMN-bd"/>
</dbReference>
<dbReference type="Proteomes" id="UP000220527">
    <property type="component" value="Unassembled WGS sequence"/>
</dbReference>
<evidence type="ECO:0000313" key="4">
    <source>
        <dbReference type="Proteomes" id="UP000220527"/>
    </source>
</evidence>
<protein>
    <recommendedName>
        <fullName evidence="2">Pyridoxamine 5'-phosphate oxidase N-terminal domain-containing protein</fullName>
    </recommendedName>
</protein>
<dbReference type="Pfam" id="PF01243">
    <property type="entry name" value="PNPOx_N"/>
    <property type="match status" value="1"/>
</dbReference>
<comment type="caution">
    <text evidence="3">The sequence shown here is derived from an EMBL/GenBank/DDBJ whole genome shotgun (WGS) entry which is preliminary data.</text>
</comment>
<proteinExistence type="predicted"/>
<evidence type="ECO:0000259" key="2">
    <source>
        <dbReference type="Pfam" id="PF01243"/>
    </source>
</evidence>